<accession>A0A8S5Q947</accession>
<feature type="domain" description="Cpl-7 lysozyme C-terminal" evidence="5">
    <location>
        <begin position="305"/>
        <end position="346"/>
    </location>
</feature>
<evidence type="ECO:0000256" key="3">
    <source>
        <dbReference type="SAM" id="MobiDB-lite"/>
    </source>
</evidence>
<sequence>MVNKINENLMDAGRLESIDFVVIHNDAGSMTPEQYVNWLRNRDKSLGIAHYYCNRNTIARVIDTFNIGYHTGDWWSNCRSIGYEVCESMKVSDEDFLRNEDMTLMQATEDLIYYGLPINTSTVRLHHEFVPTTCPHRSMELHGNSTESVKNYFVSRMRYFATLGNTVDEMLGQVSDGPTTQETVTTTKSSVNTSNQGKSSETVAQEVLQGLWGNGQDRYDNLTNAGYDADHIQDLVNSMLNGDSTDNSTSTDLDSVAQEVIQGLWGNGQERYDSLTNAGYNAQAVQERVNSILSGDDSDTSDYDIDVIANQVLQGVWGNGQERYDNLTNAGYDAQAVQNRVNELLS</sequence>
<reference evidence="6" key="1">
    <citation type="journal article" date="2021" name="Proc. Natl. Acad. Sci. U.S.A.">
        <title>A Catalog of Tens of Thousands of Viruses from Human Metagenomes Reveals Hidden Associations with Chronic Diseases.</title>
        <authorList>
            <person name="Tisza M.J."/>
            <person name="Buck C.B."/>
        </authorList>
    </citation>
    <scope>NUCLEOTIDE SEQUENCE</scope>
    <source>
        <strain evidence="6">CtfR912</strain>
    </source>
</reference>
<feature type="domain" description="N-acetylmuramoyl-L-alanine amidase" evidence="4">
    <location>
        <begin position="7"/>
        <end position="152"/>
    </location>
</feature>
<feature type="region of interest" description="Disordered" evidence="3">
    <location>
        <begin position="172"/>
        <end position="201"/>
    </location>
</feature>
<dbReference type="InterPro" id="IPR036505">
    <property type="entry name" value="Amidase/PGRP_sf"/>
</dbReference>
<evidence type="ECO:0000256" key="1">
    <source>
        <dbReference type="ARBA" id="ARBA00022529"/>
    </source>
</evidence>
<organism evidence="6">
    <name type="scientific">Siphoviridae sp. ctfR912</name>
    <dbReference type="NCBI Taxonomy" id="2825596"/>
    <lineage>
        <taxon>Viruses</taxon>
        <taxon>Duplodnaviria</taxon>
        <taxon>Heunggongvirae</taxon>
        <taxon>Uroviricota</taxon>
        <taxon>Caudoviricetes</taxon>
    </lineage>
</organism>
<dbReference type="GO" id="GO:0042742">
    <property type="term" value="P:defense response to bacterium"/>
    <property type="evidence" value="ECO:0007669"/>
    <property type="project" value="UniProtKB-KW"/>
</dbReference>
<dbReference type="Pfam" id="PF01510">
    <property type="entry name" value="Amidase_2"/>
    <property type="match status" value="1"/>
</dbReference>
<dbReference type="InterPro" id="IPR002502">
    <property type="entry name" value="Amidase_domain"/>
</dbReference>
<keyword evidence="2" id="KW-0081">Bacteriolytic enzyme</keyword>
<dbReference type="Pfam" id="PF08230">
    <property type="entry name" value="CW_7"/>
    <property type="match status" value="3"/>
</dbReference>
<dbReference type="SMART" id="SM01095">
    <property type="entry name" value="Cpl-7"/>
    <property type="match status" value="3"/>
</dbReference>
<dbReference type="GO" id="GO:0001897">
    <property type="term" value="P:symbiont-mediated cytolysis of host cell"/>
    <property type="evidence" value="ECO:0007669"/>
    <property type="project" value="UniProtKB-ARBA"/>
</dbReference>
<protein>
    <submittedName>
        <fullName evidence="6">Endolysin</fullName>
    </submittedName>
</protein>
<feature type="domain" description="Cpl-7 lysozyme C-terminal" evidence="5">
    <location>
        <begin position="200"/>
        <end position="241"/>
    </location>
</feature>
<keyword evidence="1" id="KW-0929">Antimicrobial</keyword>
<evidence type="ECO:0000259" key="4">
    <source>
        <dbReference type="SMART" id="SM00644"/>
    </source>
</evidence>
<dbReference type="EMBL" id="BK015614">
    <property type="protein sequence ID" value="DAE15918.1"/>
    <property type="molecule type" value="Genomic_DNA"/>
</dbReference>
<proteinExistence type="predicted"/>
<dbReference type="SMART" id="SM00644">
    <property type="entry name" value="Ami_2"/>
    <property type="match status" value="1"/>
</dbReference>
<dbReference type="SUPFAM" id="SSF55846">
    <property type="entry name" value="N-acetylmuramoyl-L-alanine amidase-like"/>
    <property type="match status" value="1"/>
</dbReference>
<dbReference type="InterPro" id="IPR013168">
    <property type="entry name" value="Cpl_7_lyso_C"/>
</dbReference>
<name>A0A8S5Q947_9CAUD</name>
<dbReference type="Gene3D" id="3.40.80.10">
    <property type="entry name" value="Peptidoglycan recognition protein-like"/>
    <property type="match status" value="1"/>
</dbReference>
<evidence type="ECO:0000313" key="6">
    <source>
        <dbReference type="EMBL" id="DAE15918.1"/>
    </source>
</evidence>
<dbReference type="GO" id="GO:0009253">
    <property type="term" value="P:peptidoglycan catabolic process"/>
    <property type="evidence" value="ECO:0007669"/>
    <property type="project" value="InterPro"/>
</dbReference>
<evidence type="ECO:0000259" key="5">
    <source>
        <dbReference type="SMART" id="SM01095"/>
    </source>
</evidence>
<dbReference type="CDD" id="cd06583">
    <property type="entry name" value="PGRP"/>
    <property type="match status" value="1"/>
</dbReference>
<feature type="compositionally biased region" description="Low complexity" evidence="3">
    <location>
        <begin position="179"/>
        <end position="195"/>
    </location>
</feature>
<feature type="domain" description="Cpl-7 lysozyme C-terminal" evidence="5">
    <location>
        <begin position="253"/>
        <end position="294"/>
    </location>
</feature>
<evidence type="ECO:0000256" key="2">
    <source>
        <dbReference type="ARBA" id="ARBA00022638"/>
    </source>
</evidence>
<dbReference type="GO" id="GO:0008745">
    <property type="term" value="F:N-acetylmuramoyl-L-alanine amidase activity"/>
    <property type="evidence" value="ECO:0007669"/>
    <property type="project" value="InterPro"/>
</dbReference>